<dbReference type="Gene3D" id="3.40.50.300">
    <property type="entry name" value="P-loop containing nucleotide triphosphate hydrolases"/>
    <property type="match status" value="1"/>
</dbReference>
<protein>
    <submittedName>
        <fullName evidence="2">Uncharacterized protein</fullName>
    </submittedName>
</protein>
<dbReference type="InterPro" id="IPR027417">
    <property type="entry name" value="P-loop_NTPase"/>
</dbReference>
<dbReference type="SUPFAM" id="SSF52540">
    <property type="entry name" value="P-loop containing nucleoside triphosphate hydrolases"/>
    <property type="match status" value="1"/>
</dbReference>
<dbReference type="Pfam" id="PF13481">
    <property type="entry name" value="AAA_25"/>
    <property type="match status" value="1"/>
</dbReference>
<evidence type="ECO:0000256" key="1">
    <source>
        <dbReference type="SAM" id="MobiDB-lite"/>
    </source>
</evidence>
<feature type="region of interest" description="Disordered" evidence="1">
    <location>
        <begin position="327"/>
        <end position="402"/>
    </location>
</feature>
<evidence type="ECO:0000313" key="2">
    <source>
        <dbReference type="EMBL" id="VDR38808.1"/>
    </source>
</evidence>
<evidence type="ECO:0000313" key="3">
    <source>
        <dbReference type="Proteomes" id="UP000271626"/>
    </source>
</evidence>
<accession>A0A3P8KFP6</accession>
<sequence length="625" mass="65909">MTDHQSGEPPGNRFAERLLSLDDLGRLREPPPLYRAADGRPLLYRGTLAQLSGGYGTFKSFIAIDAACTVASGLATTEPEDVVFVAAEGAAGLRKRILAWCDVHDVEAATVGAHLRVHNGAIQLGSPVDMDQVKAHCIEDRPALLIVDTRAKCSIGVEENDSTAQGPLIRAVEDIVDKTGTTALVIHHTGKTGSDRGTNAWPSGVWSHLVLTKGKKEFTASIECEKHKDAPSGCKHDVRLVRHQLPETAVSPRRHDEPTADYDERRCTLAVTGTPSVTQQVDPVSEVEEHLDRLDVPLAHGRDRARATLAEHDVRVRNEVLTAAIKRRRERAEGGMRPVPEAPGQVLSPSPGDSAPVGGQSPQVAPVPSDSGTVGDGTCPRPPLSIERGTGGPGSTGTGGVGQVREQEGHAAADSDYLDEAATESGMAPESGRSLIEGKRSSEPEPQGEGGEVLAAACSGVRQSIGPQDDGQDHEHVERVLAEPGIEAAAGTAPLRSTNPLPSGPAQQDSVSVPEIPARSASSTVGASSRATELGMTEDAYRHAVTLVTGRLHRQLTEGAANRTELDKRLKGSKYGTGHGDEKIRAPRLLGDALESLLDQGTVIAPDGTGVGARYRLATDTRRSA</sequence>
<organism evidence="2 3">
    <name type="scientific">Tsukamurella paurometabola</name>
    <name type="common">Corynebacterium paurometabolum</name>
    <dbReference type="NCBI Taxonomy" id="2061"/>
    <lineage>
        <taxon>Bacteria</taxon>
        <taxon>Bacillati</taxon>
        <taxon>Actinomycetota</taxon>
        <taxon>Actinomycetes</taxon>
        <taxon>Mycobacteriales</taxon>
        <taxon>Tsukamurellaceae</taxon>
        <taxon>Tsukamurella</taxon>
    </lineage>
</organism>
<dbReference type="EMBL" id="LR131273">
    <property type="protein sequence ID" value="VDR38808.1"/>
    <property type="molecule type" value="Genomic_DNA"/>
</dbReference>
<feature type="compositionally biased region" description="Gly residues" evidence="1">
    <location>
        <begin position="389"/>
        <end position="402"/>
    </location>
</feature>
<reference evidence="2 3" key="1">
    <citation type="submission" date="2018-12" db="EMBL/GenBank/DDBJ databases">
        <authorList>
            <consortium name="Pathogen Informatics"/>
        </authorList>
    </citation>
    <scope>NUCLEOTIDE SEQUENCE [LARGE SCALE GENOMIC DNA]</scope>
    <source>
        <strain evidence="2 3">NCTC10741</strain>
    </source>
</reference>
<feature type="region of interest" description="Disordered" evidence="1">
    <location>
        <begin position="421"/>
        <end position="451"/>
    </location>
</feature>
<feature type="compositionally biased region" description="Polar residues" evidence="1">
    <location>
        <begin position="495"/>
        <end position="511"/>
    </location>
</feature>
<dbReference type="Proteomes" id="UP000271626">
    <property type="component" value="Chromosome"/>
</dbReference>
<dbReference type="OrthoDB" id="3171622at2"/>
<name>A0A3P8KFP6_TSUPA</name>
<dbReference type="AlphaFoldDB" id="A0A3P8KFP6"/>
<feature type="region of interest" description="Disordered" evidence="1">
    <location>
        <begin position="487"/>
        <end position="531"/>
    </location>
</feature>
<feature type="compositionally biased region" description="Polar residues" evidence="1">
    <location>
        <begin position="520"/>
        <end position="531"/>
    </location>
</feature>
<dbReference type="RefSeq" id="WP_126195991.1">
    <property type="nucleotide sequence ID" value="NZ_CP085954.1"/>
</dbReference>
<proteinExistence type="predicted"/>
<gene>
    <name evidence="2" type="ORF">NCTC10741_01940</name>
</gene>